<dbReference type="Gene3D" id="1.10.10.10">
    <property type="entry name" value="Winged helix-like DNA-binding domain superfamily/Winged helix DNA-binding domain"/>
    <property type="match status" value="1"/>
</dbReference>
<evidence type="ECO:0000256" key="1">
    <source>
        <dbReference type="ARBA" id="ARBA00022491"/>
    </source>
</evidence>
<protein>
    <submittedName>
        <fullName evidence="6">Unannotated protein</fullName>
    </submittedName>
</protein>
<keyword evidence="2" id="KW-0805">Transcription regulation</keyword>
<dbReference type="FunFam" id="1.10.10.10:FF:000049">
    <property type="entry name" value="Heat-inducible transcription repressor HrcA"/>
    <property type="match status" value="1"/>
</dbReference>
<reference evidence="6" key="1">
    <citation type="submission" date="2020-05" db="EMBL/GenBank/DDBJ databases">
        <authorList>
            <person name="Chiriac C."/>
            <person name="Salcher M."/>
            <person name="Ghai R."/>
            <person name="Kavagutti S V."/>
        </authorList>
    </citation>
    <scope>NUCLEOTIDE SEQUENCE</scope>
</reference>
<dbReference type="InterPro" id="IPR021153">
    <property type="entry name" value="HrcA_C"/>
</dbReference>
<dbReference type="Pfam" id="PF01628">
    <property type="entry name" value="HrcA"/>
    <property type="match status" value="1"/>
</dbReference>
<feature type="domain" description="Heat-inducible transcription repressor HrcA C-terminal" evidence="5">
    <location>
        <begin position="102"/>
        <end position="320"/>
    </location>
</feature>
<dbReference type="SUPFAM" id="SSF46785">
    <property type="entry name" value="Winged helix' DNA-binding domain"/>
    <property type="match status" value="1"/>
</dbReference>
<gene>
    <name evidence="6" type="ORF">UFOPK3770_00845</name>
</gene>
<evidence type="ECO:0000259" key="5">
    <source>
        <dbReference type="Pfam" id="PF01628"/>
    </source>
</evidence>
<dbReference type="GO" id="GO:0045892">
    <property type="term" value="P:negative regulation of DNA-templated transcription"/>
    <property type="evidence" value="ECO:0007669"/>
    <property type="project" value="UniProtKB-ARBA"/>
</dbReference>
<name>A0A6J5ZAC9_9ZZZZ</name>
<evidence type="ECO:0000313" key="6">
    <source>
        <dbReference type="EMBL" id="CAB4339581.1"/>
    </source>
</evidence>
<dbReference type="SUPFAM" id="SSF55781">
    <property type="entry name" value="GAF domain-like"/>
    <property type="match status" value="1"/>
</dbReference>
<dbReference type="Gene3D" id="3.30.390.60">
    <property type="entry name" value="Heat-inducible transcription repressor hrca homolog, domain 3"/>
    <property type="match status" value="1"/>
</dbReference>
<dbReference type="AlphaFoldDB" id="A0A6J5ZAC9"/>
<evidence type="ECO:0000256" key="4">
    <source>
        <dbReference type="ARBA" id="ARBA00023163"/>
    </source>
</evidence>
<dbReference type="EMBL" id="CAESAJ010000086">
    <property type="protein sequence ID" value="CAB4339581.1"/>
    <property type="molecule type" value="Genomic_DNA"/>
</dbReference>
<dbReference type="InterPro" id="IPR036390">
    <property type="entry name" value="WH_DNA-bd_sf"/>
</dbReference>
<dbReference type="GO" id="GO:0003677">
    <property type="term" value="F:DNA binding"/>
    <property type="evidence" value="ECO:0007669"/>
    <property type="project" value="InterPro"/>
</dbReference>
<dbReference type="InterPro" id="IPR036388">
    <property type="entry name" value="WH-like_DNA-bd_sf"/>
</dbReference>
<organism evidence="6">
    <name type="scientific">freshwater metagenome</name>
    <dbReference type="NCBI Taxonomy" id="449393"/>
    <lineage>
        <taxon>unclassified sequences</taxon>
        <taxon>metagenomes</taxon>
        <taxon>ecological metagenomes</taxon>
    </lineage>
</organism>
<keyword evidence="3" id="KW-0346">Stress response</keyword>
<keyword evidence="4" id="KW-0804">Transcription</keyword>
<dbReference type="InterPro" id="IPR029016">
    <property type="entry name" value="GAF-like_dom_sf"/>
</dbReference>
<dbReference type="HAMAP" id="MF_00081">
    <property type="entry name" value="HrcA"/>
    <property type="match status" value="1"/>
</dbReference>
<accession>A0A6J5ZAC9</accession>
<proteinExistence type="inferred from homology"/>
<evidence type="ECO:0000256" key="3">
    <source>
        <dbReference type="ARBA" id="ARBA00023016"/>
    </source>
</evidence>
<dbReference type="InterPro" id="IPR002571">
    <property type="entry name" value="HrcA"/>
</dbReference>
<keyword evidence="1" id="KW-0678">Repressor</keyword>
<dbReference type="InterPro" id="IPR023120">
    <property type="entry name" value="WHTH_transcript_rep_HrcA_IDD"/>
</dbReference>
<sequence length="338" mass="36969">MDDRKLAVLRAIVDDYVATKEPVGSKALADRHGLGVSSATIRNEMAVLEEEGLISAPHTSAGRIPTDKGYRYFVDRLSTVKPLSSPERRAIHTFLDQAVDLDDVMSRTVRLLAQLTKQVALVQYPLLGRSMVRHIEIVPMQPSRVLVILITDTGRIEQRTVELGMDLTEELFGEIRARINSLTDGQYLREVSSLLVGFADTFAPHIRSAVSTIVATLMEAIVSQNEERVVVAGTSNLTRVGEEFAVNIGPVLEALEEHVVLLRLLGEELKTDEVSVRIGSENPYEELRGASIVSAGYGASDQAVAHLGILGPTRMDYAGSMSAVRAVARYVGHILMEQ</sequence>
<evidence type="ECO:0000256" key="2">
    <source>
        <dbReference type="ARBA" id="ARBA00023015"/>
    </source>
</evidence>
<dbReference type="PANTHER" id="PTHR34824">
    <property type="entry name" value="HEAT-INDUCIBLE TRANSCRIPTION REPRESSOR HRCA"/>
    <property type="match status" value="1"/>
</dbReference>
<dbReference type="PANTHER" id="PTHR34824:SF1">
    <property type="entry name" value="HEAT-INDUCIBLE TRANSCRIPTION REPRESSOR HRCA"/>
    <property type="match status" value="1"/>
</dbReference>
<dbReference type="Gene3D" id="3.30.450.40">
    <property type="match status" value="1"/>
</dbReference>
<dbReference type="NCBIfam" id="TIGR00331">
    <property type="entry name" value="hrcA"/>
    <property type="match status" value="1"/>
</dbReference>
<dbReference type="PIRSF" id="PIRSF005485">
    <property type="entry name" value="HrcA"/>
    <property type="match status" value="1"/>
</dbReference>